<accession>X1BD61</accession>
<dbReference type="EMBL" id="BART01008176">
    <property type="protein sequence ID" value="GAG69931.1"/>
    <property type="molecule type" value="Genomic_DNA"/>
</dbReference>
<reference evidence="3" key="1">
    <citation type="journal article" date="2014" name="Front. Microbiol.">
        <title>High frequency of phylogenetically diverse reductive dehalogenase-homologous genes in deep subseafloor sedimentary metagenomes.</title>
        <authorList>
            <person name="Kawai M."/>
            <person name="Futagami T."/>
            <person name="Toyoda A."/>
            <person name="Takaki Y."/>
            <person name="Nishi S."/>
            <person name="Hori S."/>
            <person name="Arai W."/>
            <person name="Tsubouchi T."/>
            <person name="Morono Y."/>
            <person name="Uchiyama I."/>
            <person name="Ito T."/>
            <person name="Fujiyama A."/>
            <person name="Inagaki F."/>
            <person name="Takami H."/>
        </authorList>
    </citation>
    <scope>NUCLEOTIDE SEQUENCE</scope>
    <source>
        <strain evidence="3">Expedition CK06-06</strain>
    </source>
</reference>
<feature type="domain" description="Response regulatory" evidence="2">
    <location>
        <begin position="23"/>
        <end position="141"/>
    </location>
</feature>
<dbReference type="InterPro" id="IPR001789">
    <property type="entry name" value="Sig_transdc_resp-reg_receiver"/>
</dbReference>
<protein>
    <recommendedName>
        <fullName evidence="2">Response regulatory domain-containing protein</fullName>
    </recommendedName>
</protein>
<evidence type="ECO:0000259" key="2">
    <source>
        <dbReference type="PROSITE" id="PS50110"/>
    </source>
</evidence>
<keyword evidence="1" id="KW-0597">Phosphoprotein</keyword>
<dbReference type="PROSITE" id="PS50110">
    <property type="entry name" value="RESPONSE_REGULATORY"/>
    <property type="match status" value="1"/>
</dbReference>
<comment type="caution">
    <text evidence="3">The sequence shown here is derived from an EMBL/GenBank/DDBJ whole genome shotgun (WGS) entry which is preliminary data.</text>
</comment>
<dbReference type="CDD" id="cd00156">
    <property type="entry name" value="REC"/>
    <property type="match status" value="1"/>
</dbReference>
<dbReference type="InterPro" id="IPR011006">
    <property type="entry name" value="CheY-like_superfamily"/>
</dbReference>
<sequence length="151" mass="17446">MLTSKSRPEFKLKLSDNNNQHIRVLHVDDDEDFLNMSKVFLEKFGKEKIHVNSLNDPKKIIEILKMNEYDIIISDYYMPQEMNCIRMLDEIRNAGITLPFIVLTGTAKKEDVINGLNNGADCVIQKGIDIKSQFTELVFTINKIINQKQSK</sequence>
<dbReference type="AlphaFoldDB" id="X1BD61"/>
<organism evidence="3">
    <name type="scientific">marine sediment metagenome</name>
    <dbReference type="NCBI Taxonomy" id="412755"/>
    <lineage>
        <taxon>unclassified sequences</taxon>
        <taxon>metagenomes</taxon>
        <taxon>ecological metagenomes</taxon>
    </lineage>
</organism>
<dbReference type="GO" id="GO:0000160">
    <property type="term" value="P:phosphorelay signal transduction system"/>
    <property type="evidence" value="ECO:0007669"/>
    <property type="project" value="InterPro"/>
</dbReference>
<dbReference type="SUPFAM" id="SSF52172">
    <property type="entry name" value="CheY-like"/>
    <property type="match status" value="1"/>
</dbReference>
<name>X1BD61_9ZZZZ</name>
<evidence type="ECO:0000256" key="1">
    <source>
        <dbReference type="ARBA" id="ARBA00022553"/>
    </source>
</evidence>
<gene>
    <name evidence="3" type="ORF">S01H4_18443</name>
</gene>
<dbReference type="Pfam" id="PF00072">
    <property type="entry name" value="Response_reg"/>
    <property type="match status" value="1"/>
</dbReference>
<dbReference type="PANTHER" id="PTHR44591">
    <property type="entry name" value="STRESS RESPONSE REGULATOR PROTEIN 1"/>
    <property type="match status" value="1"/>
</dbReference>
<proteinExistence type="predicted"/>
<dbReference type="SMART" id="SM00448">
    <property type="entry name" value="REC"/>
    <property type="match status" value="1"/>
</dbReference>
<dbReference type="Gene3D" id="3.40.50.2300">
    <property type="match status" value="1"/>
</dbReference>
<evidence type="ECO:0000313" key="3">
    <source>
        <dbReference type="EMBL" id="GAG69931.1"/>
    </source>
</evidence>
<dbReference type="PANTHER" id="PTHR44591:SF3">
    <property type="entry name" value="RESPONSE REGULATORY DOMAIN-CONTAINING PROTEIN"/>
    <property type="match status" value="1"/>
</dbReference>
<dbReference type="InterPro" id="IPR050595">
    <property type="entry name" value="Bact_response_regulator"/>
</dbReference>